<name>A0ABD3SNN9_9LAMI</name>
<sequence>MILGLIWIEGLEATHFKSIVLQVCTTYMFYVTAGNRKRILKY</sequence>
<evidence type="ECO:0000313" key="2">
    <source>
        <dbReference type="Proteomes" id="UP001634393"/>
    </source>
</evidence>
<reference evidence="1 2" key="1">
    <citation type="submission" date="2024-12" db="EMBL/GenBank/DDBJ databases">
        <title>The unique morphological basis and parallel evolutionary history of personate flowers in Penstemon.</title>
        <authorList>
            <person name="Depatie T.H."/>
            <person name="Wessinger C.A."/>
        </authorList>
    </citation>
    <scope>NUCLEOTIDE SEQUENCE [LARGE SCALE GENOMIC DNA]</scope>
    <source>
        <strain evidence="1">WTNN_2</strain>
        <tissue evidence="1">Leaf</tissue>
    </source>
</reference>
<dbReference type="AlphaFoldDB" id="A0ABD3SNN9"/>
<accession>A0ABD3SNN9</accession>
<comment type="caution">
    <text evidence="1">The sequence shown here is derived from an EMBL/GenBank/DDBJ whole genome shotgun (WGS) entry which is preliminary data.</text>
</comment>
<dbReference type="Proteomes" id="UP001634393">
    <property type="component" value="Unassembled WGS sequence"/>
</dbReference>
<dbReference type="EMBL" id="JBJXBP010000006">
    <property type="protein sequence ID" value="KAL3826122.1"/>
    <property type="molecule type" value="Genomic_DNA"/>
</dbReference>
<evidence type="ECO:0000313" key="1">
    <source>
        <dbReference type="EMBL" id="KAL3826122.1"/>
    </source>
</evidence>
<gene>
    <name evidence="1" type="ORF">ACJIZ3_022151</name>
</gene>
<proteinExistence type="predicted"/>
<keyword evidence="2" id="KW-1185">Reference proteome</keyword>
<protein>
    <submittedName>
        <fullName evidence="1">Uncharacterized protein</fullName>
    </submittedName>
</protein>
<organism evidence="1 2">
    <name type="scientific">Penstemon smallii</name>
    <dbReference type="NCBI Taxonomy" id="265156"/>
    <lineage>
        <taxon>Eukaryota</taxon>
        <taxon>Viridiplantae</taxon>
        <taxon>Streptophyta</taxon>
        <taxon>Embryophyta</taxon>
        <taxon>Tracheophyta</taxon>
        <taxon>Spermatophyta</taxon>
        <taxon>Magnoliopsida</taxon>
        <taxon>eudicotyledons</taxon>
        <taxon>Gunneridae</taxon>
        <taxon>Pentapetalae</taxon>
        <taxon>asterids</taxon>
        <taxon>lamiids</taxon>
        <taxon>Lamiales</taxon>
        <taxon>Plantaginaceae</taxon>
        <taxon>Cheloneae</taxon>
        <taxon>Penstemon</taxon>
    </lineage>
</organism>